<dbReference type="Gene3D" id="3.50.50.60">
    <property type="entry name" value="FAD/NAD(P)-binding domain"/>
    <property type="match status" value="1"/>
</dbReference>
<evidence type="ECO:0000313" key="2">
    <source>
        <dbReference type="Proteomes" id="UP001327225"/>
    </source>
</evidence>
<evidence type="ECO:0008006" key="3">
    <source>
        <dbReference type="Google" id="ProtNLM"/>
    </source>
</evidence>
<dbReference type="RefSeq" id="WP_322936575.1">
    <property type="nucleotide sequence ID" value="NZ_CP141059.1"/>
</dbReference>
<reference evidence="2" key="1">
    <citation type="submission" date="2023-12" db="EMBL/GenBank/DDBJ databases">
        <title>Novel species in genus Nocardioides.</title>
        <authorList>
            <person name="Zhou H."/>
        </authorList>
    </citation>
    <scope>NUCLEOTIDE SEQUENCE [LARGE SCALE GENOMIC DNA]</scope>
    <source>
        <strain evidence="2">HM61</strain>
    </source>
</reference>
<organism evidence="1 2">
    <name type="scientific">Nocardioides bizhenqiangii</name>
    <dbReference type="NCBI Taxonomy" id="3095076"/>
    <lineage>
        <taxon>Bacteria</taxon>
        <taxon>Bacillati</taxon>
        <taxon>Actinomycetota</taxon>
        <taxon>Actinomycetes</taxon>
        <taxon>Propionibacteriales</taxon>
        <taxon>Nocardioidaceae</taxon>
        <taxon>Nocardioides</taxon>
    </lineage>
</organism>
<evidence type="ECO:0000313" key="1">
    <source>
        <dbReference type="EMBL" id="WQQ25052.1"/>
    </source>
</evidence>
<dbReference type="EMBL" id="CP141059">
    <property type="protein sequence ID" value="WQQ25052.1"/>
    <property type="molecule type" value="Genomic_DNA"/>
</dbReference>
<dbReference type="SUPFAM" id="SSF51905">
    <property type="entry name" value="FAD/NAD(P)-binding domain"/>
    <property type="match status" value="1"/>
</dbReference>
<keyword evidence="2" id="KW-1185">Reference proteome</keyword>
<protein>
    <recommendedName>
        <fullName evidence="3">FAD-dependent oxidoreductase</fullName>
    </recommendedName>
</protein>
<sequence length="454" mass="48350">MPSIAILGGSVIGSATALLFARAGWTATVVDPELPLLVHPDGAVRPRPGAPQAVQAHGHTARATYELRTRLPDVYDALLAAGANELPFTPPPHLATHDSRTADDRLRAVRTRRVVLDAVIGDIVRREPAVTTLPVAAKGLLLEEGVVPRATGFRLADGSTVAADVLVDAGGRRSPVTRWLADAGIAQPEETSDCSLAYYSRHHRIVGEPPPMPGFAIVLEFPTHQLLAFRGDCDYLTVALVRHTRDRDRAGWREDEAFDAALASTPGFADSWRALEPEGPVLPMGAVRNRMTELVDAGRPLVLGLHQLGDSLTTTNPSRGRGIALGLAAAGRLVDLLTAEGAPPAADEAALSFHAWQQDVLRHYFRETCVVDLELADRIHATLTGGEAPTTAPDLLLPDDHPVTSAQVAEAAGSDPALFRLFVSALHMMDDDHEIASAATVAKVRQLLAEAQPS</sequence>
<dbReference type="InterPro" id="IPR036188">
    <property type="entry name" value="FAD/NAD-bd_sf"/>
</dbReference>
<dbReference type="Proteomes" id="UP001327225">
    <property type="component" value="Chromosome"/>
</dbReference>
<name>A0ABZ0ZN65_9ACTN</name>
<accession>A0ABZ0ZN65</accession>
<gene>
    <name evidence="1" type="ORF">SHK19_13870</name>
</gene>
<proteinExistence type="predicted"/>